<name>A0A6P4IIS9_DROKI</name>
<reference evidence="3" key="2">
    <citation type="submission" date="2025-08" db="UniProtKB">
        <authorList>
            <consortium name="RefSeq"/>
        </authorList>
    </citation>
    <scope>IDENTIFICATION</scope>
    <source>
        <strain evidence="3">14028-0561.14</strain>
        <tissue evidence="3">Whole fly</tissue>
    </source>
</reference>
<dbReference type="AlphaFoldDB" id="A0A6P4IIS9"/>
<dbReference type="PANTHER" id="PTHR40552:SF6">
    <property type="entry name" value="FI09606P-RELATED"/>
    <property type="match status" value="1"/>
</dbReference>
<protein>
    <submittedName>
        <fullName evidence="3">Uncharacterized protein</fullName>
    </submittedName>
</protein>
<dbReference type="OrthoDB" id="8062037at2759"/>
<evidence type="ECO:0000256" key="1">
    <source>
        <dbReference type="SAM" id="MobiDB-lite"/>
    </source>
</evidence>
<organism evidence="2 3">
    <name type="scientific">Drosophila kikkawai</name>
    <name type="common">Fruit fly</name>
    <dbReference type="NCBI Taxonomy" id="30033"/>
    <lineage>
        <taxon>Eukaryota</taxon>
        <taxon>Metazoa</taxon>
        <taxon>Ecdysozoa</taxon>
        <taxon>Arthropoda</taxon>
        <taxon>Hexapoda</taxon>
        <taxon>Insecta</taxon>
        <taxon>Pterygota</taxon>
        <taxon>Neoptera</taxon>
        <taxon>Endopterygota</taxon>
        <taxon>Diptera</taxon>
        <taxon>Brachycera</taxon>
        <taxon>Muscomorpha</taxon>
        <taxon>Ephydroidea</taxon>
        <taxon>Drosophilidae</taxon>
        <taxon>Drosophila</taxon>
        <taxon>Sophophora</taxon>
    </lineage>
</organism>
<feature type="region of interest" description="Disordered" evidence="1">
    <location>
        <begin position="1"/>
        <end position="49"/>
    </location>
</feature>
<sequence length="278" mass="31241">MLMSPKKKSSPDPGVPTTSSSRRHRLDPVPQWSRLLDHNDEARQRKKNDRYQVEIPNRLWSLFGHVRPVEPEKRELYSLGSCVTAASGKTLACCVMACCAGSFHSLDCWDSQLLDRIMVNGQDYHEVSLAGRLRKDLGPGGELTLESLGTACSLDGQPFWLDIEKFSSGKLYNKSKSLGSALSVFFAHHLQTGILQLRDQALAFGYIPEFAAGGAFFMFHCQAQGKPVFNECETAPYVLRMRQLKQLLNCILITLDERQHNVPFKIHKVHCVPMAAYM</sequence>
<dbReference type="GeneID" id="108074786"/>
<evidence type="ECO:0000313" key="2">
    <source>
        <dbReference type="Proteomes" id="UP001652661"/>
    </source>
</evidence>
<dbReference type="RefSeq" id="XP_017022453.1">
    <property type="nucleotide sequence ID" value="XM_017166964.3"/>
</dbReference>
<evidence type="ECO:0000313" key="3">
    <source>
        <dbReference type="RefSeq" id="XP_017022453.1"/>
    </source>
</evidence>
<dbReference type="Proteomes" id="UP001652661">
    <property type="component" value="Chromosome 2L"/>
</dbReference>
<accession>A0A6P4IIS9</accession>
<gene>
    <name evidence="3" type="primary">LOC108074786</name>
</gene>
<keyword evidence="2" id="KW-1185">Reference proteome</keyword>
<reference evidence="2" key="1">
    <citation type="submission" date="2025-05" db="UniProtKB">
        <authorList>
            <consortium name="RefSeq"/>
        </authorList>
    </citation>
    <scope>NUCLEOTIDE SEQUENCE [LARGE SCALE GENOMIC DNA]</scope>
    <source>
        <strain evidence="2">14028-0561.14</strain>
    </source>
</reference>
<proteinExistence type="predicted"/>
<dbReference type="PANTHER" id="PTHR40552">
    <property type="entry name" value="AT05186P-RELATED"/>
    <property type="match status" value="1"/>
</dbReference>